<dbReference type="EMBL" id="AP018694">
    <property type="protein sequence ID" value="BBE19748.1"/>
    <property type="molecule type" value="Genomic_DNA"/>
</dbReference>
<accession>A0A5K7SDU8</accession>
<dbReference type="Proteomes" id="UP001193389">
    <property type="component" value="Chromosome"/>
</dbReference>
<protein>
    <submittedName>
        <fullName evidence="1">Uncharacterized protein</fullName>
    </submittedName>
</protein>
<gene>
    <name evidence="1" type="ORF">AQPE_3936</name>
</gene>
<evidence type="ECO:0000313" key="2">
    <source>
        <dbReference type="Proteomes" id="UP001193389"/>
    </source>
</evidence>
<keyword evidence="2" id="KW-1185">Reference proteome</keyword>
<name>A0A5K7SDU8_9BACT</name>
<evidence type="ECO:0000313" key="1">
    <source>
        <dbReference type="EMBL" id="BBE19748.1"/>
    </source>
</evidence>
<dbReference type="AlphaFoldDB" id="A0A5K7SDU8"/>
<dbReference type="KEGG" id="anf:AQPE_3936"/>
<proteinExistence type="predicted"/>
<reference evidence="1" key="1">
    <citation type="journal article" date="2020" name="Int. J. Syst. Evol. Microbiol.">
        <title>Aquipluma nitroreducens gen. nov. sp. nov., a novel facultatively anaerobic bacterium isolated from a freshwater lake.</title>
        <authorList>
            <person name="Watanabe M."/>
            <person name="Kojima H."/>
            <person name="Fukui M."/>
        </authorList>
    </citation>
    <scope>NUCLEOTIDE SEQUENCE</scope>
    <source>
        <strain evidence="1">MeG22</strain>
    </source>
</reference>
<sequence length="39" mass="4607">MKIPHNPDYYPILLLEAGMYLGHYFLRDNSKKVKRSGLK</sequence>
<organism evidence="1 2">
    <name type="scientific">Aquipluma nitroreducens</name>
    <dbReference type="NCBI Taxonomy" id="2010828"/>
    <lineage>
        <taxon>Bacteria</taxon>
        <taxon>Pseudomonadati</taxon>
        <taxon>Bacteroidota</taxon>
        <taxon>Bacteroidia</taxon>
        <taxon>Marinilabiliales</taxon>
        <taxon>Prolixibacteraceae</taxon>
        <taxon>Aquipluma</taxon>
    </lineage>
</organism>